<keyword evidence="2" id="KW-1185">Reference proteome</keyword>
<sequence>MNNVCAFKPCTLLELSIKTIFGVSCEESISRLRQLSTKEIIEAAVLVRTPKMSPTKYESVLNFESNNMHQFFYEDFGKLSESDYKRLINYDELRALSECSRIIGKFINKHGDNFSKNLPIDDEHWKSHPMCQVIYNKEGTDASKSYYEKFCERRCEILSLPELTSKRCKHSKTKRSASPEPSMKKFSCYYDPMRFLSKNYLDHERDYPFGIILAETQTRAAILMESLDDTMSILKRNSRYLQKPFHTIVMASSLQLRHSIMSLKKSLSERSRTYRMIGKFAGVFYKELGSKERELQLVESLAVVACVRAIDSNVRAIKEKIIPLLERSNFVQLEDLVEMFRNKISTGKIRRDEVNSLKLSLEKTSHFLGKKCRAIMAIKRSRIEQLLKKIDLKDQDSSNKVFLEPVFINGINESVEKMRKEIAEMETTIKALPKITTKNKN</sequence>
<name>A0A0S4M0I1_9BURK</name>
<accession>A0A0S4M0I1</accession>
<dbReference type="EMBL" id="LN906597">
    <property type="protein sequence ID" value="CUT17105.1"/>
    <property type="molecule type" value="Genomic_DNA"/>
</dbReference>
<dbReference type="OrthoDB" id="9866329at2"/>
<reference evidence="2" key="1">
    <citation type="submission" date="2015-11" db="EMBL/GenBank/DDBJ databases">
        <authorList>
            <person name="Seth-Smith H.M.B."/>
        </authorList>
    </citation>
    <scope>NUCLEOTIDE SEQUENCE [LARGE SCALE GENOMIC DNA]</scope>
    <source>
        <strain evidence="2">2013Ark11</strain>
    </source>
</reference>
<protein>
    <submittedName>
        <fullName evidence="1">Putative coiled coil protein</fullName>
    </submittedName>
</protein>
<organism evidence="1 2">
    <name type="scientific">Candidatus Ichthyocystis hellenicum</name>
    <dbReference type="NCBI Taxonomy" id="1561003"/>
    <lineage>
        <taxon>Bacteria</taxon>
        <taxon>Pseudomonadati</taxon>
        <taxon>Pseudomonadota</taxon>
        <taxon>Betaproteobacteria</taxon>
        <taxon>Burkholderiales</taxon>
        <taxon>Candidatus Ichthyocystis</taxon>
    </lineage>
</organism>
<dbReference type="Proteomes" id="UP000198651">
    <property type="component" value="Chromosome I"/>
</dbReference>
<evidence type="ECO:0000313" key="2">
    <source>
        <dbReference type="Proteomes" id="UP000198651"/>
    </source>
</evidence>
<proteinExistence type="predicted"/>
<dbReference type="RefSeq" id="WP_092490424.1">
    <property type="nucleotide sequence ID" value="NZ_LN906597.1"/>
</dbReference>
<dbReference type="AlphaFoldDB" id="A0A0S4M0I1"/>
<evidence type="ECO:0000313" key="1">
    <source>
        <dbReference type="EMBL" id="CUT17105.1"/>
    </source>
</evidence>
<gene>
    <name evidence="1" type="ORF">Ark11_0248</name>
</gene>